<dbReference type="InterPro" id="IPR001452">
    <property type="entry name" value="SH3_domain"/>
</dbReference>
<feature type="region of interest" description="Disordered" evidence="5">
    <location>
        <begin position="1346"/>
        <end position="1454"/>
    </location>
</feature>
<feature type="domain" description="Ras-GEF" evidence="7">
    <location>
        <begin position="1831"/>
        <end position="1933"/>
    </location>
</feature>
<dbReference type="InterPro" id="IPR001895">
    <property type="entry name" value="RASGEF_cat_dom"/>
</dbReference>
<gene>
    <name evidence="9" type="ORF">DFQ27_007812</name>
</gene>
<sequence length="1933" mass="210111">MNSGGTVSSASTEEPHRACGSTTFRSGDSETSLSLLKYTSVTDALQEQHHHHQRRDFQEQPYQPETSDWPPVVSQTHYPRYHHHLHHPHPRFRPSSPDPLRSSLNKELVVSQQHSYPSYHSTTAAAASVLSTSTATVALADSHSLSSSSSSSPVSAATAPSSLPSSRSSSSPAPPHHTIFSPNLGTTGTEIFSTLNLDTHSPSVIATEAFENPDHPTAVTLYDTTETAGSNARLSIDLPDEDSVQFSSIYPTQTHFSSAIGSPTAADTHAAMDSLSWQESSFFFVQATHNYDAADDTFLPLTPLQIIKVTACEESGWWFGQCEGRQGWFPSNHVERVPDGFEAEYSSRPTSITSEEYAEISTGIDGVELQYFGGKLSDNNIISTGGNWTNSHLSQPSSPPARGGDHLAFPSRLSFIAHSSSHPSSPVEALSVHPLDQAPASSTATTTASASGETKPAVSSREQRMYTLDDFVTEIGFHLRNLEEAIEQKEAPRYLPLICNMMWCVRTLFMSADVYDRDSTTLASYPEIGKSRRTILLAFGKIYPQCWIANGDRAGYSAKDRQLAAEKMGQFGQQIARGIKNFTVRAKKCGLPVNMPGHEIGMSDLDFTAFDAKDAMAALGISAKEYSEAAEPASSGLSAATLNSGSTSGQGIAPSNSTGLASNVRNRRRVSRANSVKGFKSFNAIRQLRAEHASRYAAAKVSIEHLIADLMECLNDGERAWCLDNLIQHSIQASQMVTIFLASMDEMKAKITPNSSTEQSSGNGSGSNNRDVSKQRAELSRTLKDLATFIETLDSRLSDTLQDERLTTEDTLNRLMTLTSNILRCLLDMDIPHRSSSISQECGLSSDFYAGLSSSGSRGPSDNGRLSQLRLQQKNDSTSSVNSLKSASPSSRNNASAAPSNVRSSSTPGCNLMSLGGRKLSSLTSLQDQSRLQNLEGDPSFGPAVIGGGEKDSFMLDPRIAYGEAYGHEGLGTGSYRATHDSAVVMLSGESTPHQSLLTGPRKTIQTPIIERPVSPMEVEDVVEWTAEVPQPFTERRMDERKAPENSTKAATPIIQQPKASFDVERVRAERSPRQKSARVYGRSEASEEVAANADKIIPKAFSPSSQSSATFPSASPSEGVDVASPAMESIARSDVGEVLPPSMRNQRPRRSTPTTPASSDMPRTSPMIGPQNARRRTPRMPPAEPASSLTPNSPKGSIVSSSSPNENKANDTPRIPNSTVVTYTSIVPVKAETFTIVQEPELNQEYLSVAGLGIQMPPGSSTPSLGTRLPRRPASPAPERMSSRPPGITRARSPAPPLPNAGRDTVASRNRRADNASSSQAMATTPLTARLSGSGSMIKLFSSSGLQAPASSRKRNSLVSSRTSSDQQQNSGVALDDHPPPPPPKRGSRSTQSEVADRETSAPGSRSSAAKRATPSIRSPSPSSVVQFPAAVRDSHQSRQKQHGARRDSIQSIQSNLTTSSFELIGSRGDPALASQRAAAVKSSRASPGTTSSQYAPSIQSNRSHRLSSDSHHHQHMPQVSPSRTWRDPSHSQQQQPPQLAPGIMRRGMSSEDVHTSRPHGLPWFLTHDHSPEEVLFNEENALQAATLEAMIEILTSHRASPDPSYVTTFFATFRLFTTPLELTTMLVSRFQKNPPVGLTEGELLMWKKQKLEIIQRRVQIAFKTWLDGYWFSPKDREAFKPIMDFVTKDMMIALPVQAGRMQEMLTLWSTKRQSLNTGAQRPASLTKARSYDRVHQLTSDSSSISSGGATTSTVSSASSSISGTSSVRDNSFDQRSLKGTRKSLRRGIGLGGRDSIYTKSPPAPLMTKTLMNLLMKEDTMRLVPVTDIKPVELARQLTLYVNKLFLSIPYLELLDDERPNCPKMIQTANKITAWVTDTIVDEQDVKKRINVLKYWIEVCEECVKLNNFDSLTAIVCAIESTPVKRLDITWE</sequence>
<feature type="region of interest" description="Disordered" evidence="5">
    <location>
        <begin position="872"/>
        <end position="913"/>
    </location>
</feature>
<feature type="compositionally biased region" description="Basic residues" evidence="5">
    <location>
        <begin position="79"/>
        <end position="92"/>
    </location>
</feature>
<feature type="domain" description="N-terminal Ras-GEF" evidence="8">
    <location>
        <begin position="1580"/>
        <end position="1711"/>
    </location>
</feature>
<dbReference type="GO" id="GO:0005886">
    <property type="term" value="C:plasma membrane"/>
    <property type="evidence" value="ECO:0007669"/>
    <property type="project" value="TreeGrafter"/>
</dbReference>
<dbReference type="PROSITE" id="PS50002">
    <property type="entry name" value="SH3"/>
    <property type="match status" value="1"/>
</dbReference>
<feature type="region of interest" description="Disordered" evidence="5">
    <location>
        <begin position="1476"/>
        <end position="1557"/>
    </location>
</feature>
<feature type="region of interest" description="Disordered" evidence="5">
    <location>
        <begin position="1255"/>
        <end position="1327"/>
    </location>
</feature>
<feature type="compositionally biased region" description="Low complexity" evidence="5">
    <location>
        <begin position="886"/>
        <end position="906"/>
    </location>
</feature>
<feature type="compositionally biased region" description="Polar residues" evidence="5">
    <location>
        <begin position="637"/>
        <end position="660"/>
    </location>
</feature>
<protein>
    <recommendedName>
        <fullName evidence="11">Ras GEF</fullName>
    </recommendedName>
</protein>
<feature type="compositionally biased region" description="Polar residues" evidence="5">
    <location>
        <begin position="1152"/>
        <end position="1163"/>
    </location>
</feature>
<dbReference type="GO" id="GO:0007265">
    <property type="term" value="P:Ras protein signal transduction"/>
    <property type="evidence" value="ECO:0007669"/>
    <property type="project" value="TreeGrafter"/>
</dbReference>
<evidence type="ECO:0000256" key="2">
    <source>
        <dbReference type="ARBA" id="ARBA00022658"/>
    </source>
</evidence>
<name>A0A9P6TYM0_9FUNG</name>
<dbReference type="GO" id="GO:0005085">
    <property type="term" value="F:guanyl-nucleotide exchange factor activity"/>
    <property type="evidence" value="ECO:0007669"/>
    <property type="project" value="UniProtKB-KW"/>
</dbReference>
<feature type="region of interest" description="Disordered" evidence="5">
    <location>
        <begin position="637"/>
        <end position="667"/>
    </location>
</feature>
<evidence type="ECO:0000256" key="4">
    <source>
        <dbReference type="PROSITE-ProRule" id="PRU00192"/>
    </source>
</evidence>
<feature type="region of interest" description="Disordered" evidence="5">
    <location>
        <begin position="44"/>
        <end position="102"/>
    </location>
</feature>
<dbReference type="Pfam" id="PF00617">
    <property type="entry name" value="RasGEF"/>
    <property type="match status" value="1"/>
</dbReference>
<proteinExistence type="predicted"/>
<feature type="compositionally biased region" description="Polar residues" evidence="5">
    <location>
        <begin position="1"/>
        <end position="12"/>
    </location>
</feature>
<feature type="compositionally biased region" description="Low complexity" evidence="5">
    <location>
        <begin position="93"/>
        <end position="102"/>
    </location>
</feature>
<dbReference type="InterPro" id="IPR036028">
    <property type="entry name" value="SH3-like_dom_sf"/>
</dbReference>
<feature type="compositionally biased region" description="Low complexity" evidence="5">
    <location>
        <begin position="440"/>
        <end position="451"/>
    </location>
</feature>
<dbReference type="Gene3D" id="1.10.840.10">
    <property type="entry name" value="Ras guanine-nucleotide exchange factors catalytic domain"/>
    <property type="match status" value="1"/>
</dbReference>
<feature type="region of interest" description="Disordered" evidence="5">
    <location>
        <begin position="1738"/>
        <end position="1780"/>
    </location>
</feature>
<keyword evidence="10" id="KW-1185">Reference proteome</keyword>
<dbReference type="PROSITE" id="PS50212">
    <property type="entry name" value="RASGEF_NTER"/>
    <property type="match status" value="1"/>
</dbReference>
<feature type="compositionally biased region" description="Low complexity" evidence="5">
    <location>
        <begin position="1740"/>
        <end position="1769"/>
    </location>
</feature>
<dbReference type="Pfam" id="PF07653">
    <property type="entry name" value="SH3_2"/>
    <property type="match status" value="1"/>
</dbReference>
<dbReference type="Gene3D" id="1.20.870.10">
    <property type="entry name" value="Son of sevenless (SoS) protein Chain: S domain 1"/>
    <property type="match status" value="1"/>
</dbReference>
<comment type="caution">
    <text evidence="9">The sequence shown here is derived from an EMBL/GenBank/DDBJ whole genome shotgun (WGS) entry which is preliminary data.</text>
</comment>
<feature type="compositionally biased region" description="Low complexity" evidence="5">
    <location>
        <begin position="1101"/>
        <end position="1118"/>
    </location>
</feature>
<feature type="compositionally biased region" description="Polar residues" evidence="5">
    <location>
        <begin position="20"/>
        <end position="31"/>
    </location>
</feature>
<reference evidence="9" key="1">
    <citation type="journal article" date="2020" name="Fungal Divers.">
        <title>Resolving the Mortierellaceae phylogeny through synthesis of multi-gene phylogenetics and phylogenomics.</title>
        <authorList>
            <person name="Vandepol N."/>
            <person name="Liber J."/>
            <person name="Desiro A."/>
            <person name="Na H."/>
            <person name="Kennedy M."/>
            <person name="Barry K."/>
            <person name="Grigoriev I.V."/>
            <person name="Miller A.N."/>
            <person name="O'Donnell K."/>
            <person name="Stajich J.E."/>
            <person name="Bonito G."/>
        </authorList>
    </citation>
    <scope>NUCLEOTIDE SEQUENCE</scope>
    <source>
        <strain evidence="9">BC1065</strain>
    </source>
</reference>
<feature type="compositionally biased region" description="Polar residues" evidence="5">
    <location>
        <begin position="1485"/>
        <end position="1500"/>
    </location>
</feature>
<dbReference type="Pfam" id="PF00618">
    <property type="entry name" value="RasGEF_N"/>
    <property type="match status" value="1"/>
</dbReference>
<feature type="region of interest" description="Disordered" evidence="5">
    <location>
        <begin position="1"/>
        <end position="31"/>
    </location>
</feature>
<dbReference type="InterPro" id="IPR036964">
    <property type="entry name" value="RASGEF_cat_dom_sf"/>
</dbReference>
<evidence type="ECO:0000256" key="3">
    <source>
        <dbReference type="PROSITE-ProRule" id="PRU00168"/>
    </source>
</evidence>
<dbReference type="InterPro" id="IPR023578">
    <property type="entry name" value="Ras_GEF_dom_sf"/>
</dbReference>
<dbReference type="EMBL" id="JAAAJB010000628">
    <property type="protein sequence ID" value="KAG0252836.1"/>
    <property type="molecule type" value="Genomic_DNA"/>
</dbReference>
<evidence type="ECO:0000313" key="9">
    <source>
        <dbReference type="EMBL" id="KAG0252836.1"/>
    </source>
</evidence>
<feature type="compositionally biased region" description="Polar residues" evidence="5">
    <location>
        <begin position="1358"/>
        <end position="1373"/>
    </location>
</feature>
<keyword evidence="1 4" id="KW-0728">SH3 domain</keyword>
<dbReference type="InterPro" id="IPR008937">
    <property type="entry name" value="Ras-like_GEF"/>
</dbReference>
<feature type="domain" description="SH3" evidence="6">
    <location>
        <begin position="280"/>
        <end position="339"/>
    </location>
</feature>
<evidence type="ECO:0000256" key="1">
    <source>
        <dbReference type="ARBA" id="ARBA00022443"/>
    </source>
</evidence>
<feature type="compositionally biased region" description="Basic and acidic residues" evidence="5">
    <location>
        <begin position="1062"/>
        <end position="1073"/>
    </location>
</feature>
<dbReference type="SUPFAM" id="SSF48366">
    <property type="entry name" value="Ras GEF"/>
    <property type="match status" value="1"/>
</dbReference>
<keyword evidence="2 3" id="KW-0344">Guanine-nucleotide releasing factor</keyword>
<feature type="region of interest" description="Disordered" evidence="5">
    <location>
        <begin position="144"/>
        <end position="184"/>
    </location>
</feature>
<dbReference type="PANTHER" id="PTHR23113:SF368">
    <property type="entry name" value="CELL DIVISION CONTROL PROTEIN 25"/>
    <property type="match status" value="1"/>
</dbReference>
<feature type="non-terminal residue" evidence="9">
    <location>
        <position position="1"/>
    </location>
</feature>
<dbReference type="PROSITE" id="PS50009">
    <property type="entry name" value="RASGEF_CAT"/>
    <property type="match status" value="1"/>
</dbReference>
<feature type="region of interest" description="Disordered" evidence="5">
    <location>
        <begin position="1058"/>
        <end position="1217"/>
    </location>
</feature>
<dbReference type="OrthoDB" id="28357at2759"/>
<feature type="region of interest" description="Disordered" evidence="5">
    <location>
        <begin position="437"/>
        <end position="461"/>
    </location>
</feature>
<organism evidence="9 10">
    <name type="scientific">Actinomortierella ambigua</name>
    <dbReference type="NCBI Taxonomy" id="1343610"/>
    <lineage>
        <taxon>Eukaryota</taxon>
        <taxon>Fungi</taxon>
        <taxon>Fungi incertae sedis</taxon>
        <taxon>Mucoromycota</taxon>
        <taxon>Mortierellomycotina</taxon>
        <taxon>Mortierellomycetes</taxon>
        <taxon>Mortierellales</taxon>
        <taxon>Mortierellaceae</taxon>
        <taxon>Actinomortierella</taxon>
    </lineage>
</organism>
<dbReference type="SUPFAM" id="SSF50044">
    <property type="entry name" value="SH3-domain"/>
    <property type="match status" value="1"/>
</dbReference>
<accession>A0A9P6TYM0</accession>
<evidence type="ECO:0000259" key="6">
    <source>
        <dbReference type="PROSITE" id="PS50002"/>
    </source>
</evidence>
<feature type="compositionally biased region" description="Polar residues" evidence="5">
    <location>
        <begin position="872"/>
        <end position="885"/>
    </location>
</feature>
<evidence type="ECO:0008006" key="11">
    <source>
        <dbReference type="Google" id="ProtNLM"/>
    </source>
</evidence>
<evidence type="ECO:0000256" key="5">
    <source>
        <dbReference type="SAM" id="MobiDB-lite"/>
    </source>
</evidence>
<feature type="compositionally biased region" description="Low complexity" evidence="5">
    <location>
        <begin position="1416"/>
        <end position="1425"/>
    </location>
</feature>
<feature type="region of interest" description="Disordered" evidence="5">
    <location>
        <begin position="752"/>
        <end position="776"/>
    </location>
</feature>
<feature type="compositionally biased region" description="Low complexity" evidence="5">
    <location>
        <begin position="144"/>
        <end position="171"/>
    </location>
</feature>
<dbReference type="Gene3D" id="2.30.30.40">
    <property type="entry name" value="SH3 Domains"/>
    <property type="match status" value="1"/>
</dbReference>
<feature type="compositionally biased region" description="Low complexity" evidence="5">
    <location>
        <begin position="760"/>
        <end position="769"/>
    </location>
</feature>
<dbReference type="Proteomes" id="UP000807716">
    <property type="component" value="Unassembled WGS sequence"/>
</dbReference>
<dbReference type="InterPro" id="IPR000651">
    <property type="entry name" value="Ras-like_Gua-exchang_fac_N"/>
</dbReference>
<evidence type="ECO:0000259" key="8">
    <source>
        <dbReference type="PROSITE" id="PS50212"/>
    </source>
</evidence>
<dbReference type="PANTHER" id="PTHR23113">
    <property type="entry name" value="GUANINE NUCLEOTIDE EXCHANGE FACTOR"/>
    <property type="match status" value="1"/>
</dbReference>
<evidence type="ECO:0000259" key="7">
    <source>
        <dbReference type="PROSITE" id="PS50009"/>
    </source>
</evidence>
<evidence type="ECO:0000313" key="10">
    <source>
        <dbReference type="Proteomes" id="UP000807716"/>
    </source>
</evidence>
<feature type="compositionally biased region" description="Low complexity" evidence="5">
    <location>
        <begin position="1192"/>
        <end position="1205"/>
    </location>
</feature>
<dbReference type="CDD" id="cd06224">
    <property type="entry name" value="REM"/>
    <property type="match status" value="1"/>
</dbReference>
<dbReference type="SMART" id="SM00326">
    <property type="entry name" value="SH3"/>
    <property type="match status" value="1"/>
</dbReference>
<dbReference type="SMART" id="SM00229">
    <property type="entry name" value="RasGEFN"/>
    <property type="match status" value="1"/>
</dbReference>